<feature type="modified residue" description="N6-(pyridoxal phosphate)lysine" evidence="7">
    <location>
        <position position="181"/>
    </location>
</feature>
<evidence type="ECO:0000256" key="1">
    <source>
        <dbReference type="ARBA" id="ARBA00001933"/>
    </source>
</evidence>
<evidence type="ECO:0000256" key="4">
    <source>
        <dbReference type="ARBA" id="ARBA00022898"/>
    </source>
</evidence>
<dbReference type="PANTHER" id="PTHR30244:SF34">
    <property type="entry name" value="DTDP-4-AMINO-4,6-DIDEOXYGALACTOSE TRANSAMINASE"/>
    <property type="match status" value="1"/>
</dbReference>
<gene>
    <name evidence="9" type="ORF">US31_C0002G0097</name>
</gene>
<name>A0A0G0FLS6_9BACT</name>
<protein>
    <submittedName>
        <fullName evidence="9">DegT/DnrJ/EryC1/StrS aminotransferase</fullName>
    </submittedName>
</protein>
<comment type="caution">
    <text evidence="9">The sequence shown here is derived from an EMBL/GenBank/DDBJ whole genome shotgun (WGS) entry which is preliminary data.</text>
</comment>
<dbReference type="CDD" id="cd00616">
    <property type="entry name" value="AHBA_syn"/>
    <property type="match status" value="1"/>
</dbReference>
<evidence type="ECO:0000256" key="6">
    <source>
        <dbReference type="PIRSR" id="PIRSR000390-1"/>
    </source>
</evidence>
<dbReference type="PIRSF" id="PIRSF000390">
    <property type="entry name" value="PLP_StrS"/>
    <property type="match status" value="1"/>
</dbReference>
<dbReference type="EMBL" id="LBSM01000002">
    <property type="protein sequence ID" value="KKQ18752.1"/>
    <property type="molecule type" value="Genomic_DNA"/>
</dbReference>
<dbReference type="InterPro" id="IPR015421">
    <property type="entry name" value="PyrdxlP-dep_Trfase_major"/>
</dbReference>
<evidence type="ECO:0000256" key="8">
    <source>
        <dbReference type="RuleBase" id="RU004508"/>
    </source>
</evidence>
<dbReference type="Proteomes" id="UP000034508">
    <property type="component" value="Unassembled WGS sequence"/>
</dbReference>
<keyword evidence="3 9" id="KW-0808">Transferase</keyword>
<keyword evidence="2 9" id="KW-0032">Aminotransferase</keyword>
<accession>A0A0G0FLS6</accession>
<dbReference type="InterPro" id="IPR015424">
    <property type="entry name" value="PyrdxlP-dep_Trfase"/>
</dbReference>
<dbReference type="Gene3D" id="3.40.640.10">
    <property type="entry name" value="Type I PLP-dependent aspartate aminotransferase-like (Major domain)"/>
    <property type="match status" value="1"/>
</dbReference>
<dbReference type="InterPro" id="IPR000653">
    <property type="entry name" value="DegT/StrS_aminotransferase"/>
</dbReference>
<organism evidence="9 10">
    <name type="scientific">Berkelbacteria bacterium GW2011_GWA1_36_9</name>
    <dbReference type="NCBI Taxonomy" id="1618331"/>
    <lineage>
        <taxon>Bacteria</taxon>
        <taxon>Candidatus Berkelbacteria</taxon>
    </lineage>
</organism>
<comment type="similarity">
    <text evidence="5 8">Belongs to the DegT/DnrJ/EryC1 family.</text>
</comment>
<evidence type="ECO:0000256" key="5">
    <source>
        <dbReference type="ARBA" id="ARBA00037999"/>
    </source>
</evidence>
<dbReference type="FunFam" id="3.40.640.10:FF:000090">
    <property type="entry name" value="Pyridoxal phosphate-dependent aminotransferase"/>
    <property type="match status" value="1"/>
</dbReference>
<sequence length="379" mass="42118">MKINITNPQFSKEELQAVKEVLDSGWVVQGPKVAAFEQKICQYTKAPFAIATSSCTTGLHIALRALDIKSSDEVIVPAFTFVASANACEYVGAKPVFVDISLKTFNIAIEQIEKKITKKTKAIMPVHLFGLAVEMTEICKIARKYQLKIIEDGACALGTNYENKHVGLWGDFGVFSFHPRKAITTGEGGMIITQKKNLAEKSFSLRNHGAAISDFARHEKAGAGMSEVNILGYNYRMTDIQAAIGVVQMTKLKEILGRRANKANIYNQAFQNHPFLRTPITPSYSNHAYQSYVLLVRENSPLTRDEISLHLAKAGIATRQGTQNVPLLGFYCKKYGYKKQDFPCATSAEANTLTIPLYAQMTKKEQDYVISEILKLFNQ</sequence>
<dbReference type="Gene3D" id="3.90.1150.10">
    <property type="entry name" value="Aspartate Aminotransferase, domain 1"/>
    <property type="match status" value="1"/>
</dbReference>
<dbReference type="PATRIC" id="fig|1618331.3.peg.177"/>
<reference evidence="9 10" key="1">
    <citation type="journal article" date="2015" name="Nature">
        <title>rRNA introns, odd ribosomes, and small enigmatic genomes across a large radiation of phyla.</title>
        <authorList>
            <person name="Brown C.T."/>
            <person name="Hug L.A."/>
            <person name="Thomas B.C."/>
            <person name="Sharon I."/>
            <person name="Castelle C.J."/>
            <person name="Singh A."/>
            <person name="Wilkins M.J."/>
            <person name="Williams K.H."/>
            <person name="Banfield J.F."/>
        </authorList>
    </citation>
    <scope>NUCLEOTIDE SEQUENCE [LARGE SCALE GENOMIC DNA]</scope>
</reference>
<keyword evidence="4 7" id="KW-0663">Pyridoxal phosphate</keyword>
<proteinExistence type="inferred from homology"/>
<evidence type="ECO:0000313" key="10">
    <source>
        <dbReference type="Proteomes" id="UP000034508"/>
    </source>
</evidence>
<evidence type="ECO:0000256" key="2">
    <source>
        <dbReference type="ARBA" id="ARBA00022576"/>
    </source>
</evidence>
<comment type="cofactor">
    <cofactor evidence="1">
        <name>pyridoxal 5'-phosphate</name>
        <dbReference type="ChEBI" id="CHEBI:597326"/>
    </cofactor>
</comment>
<dbReference type="GO" id="GO:0000271">
    <property type="term" value="P:polysaccharide biosynthetic process"/>
    <property type="evidence" value="ECO:0007669"/>
    <property type="project" value="TreeGrafter"/>
</dbReference>
<dbReference type="Pfam" id="PF01041">
    <property type="entry name" value="DegT_DnrJ_EryC1"/>
    <property type="match status" value="1"/>
</dbReference>
<evidence type="ECO:0000256" key="7">
    <source>
        <dbReference type="PIRSR" id="PIRSR000390-2"/>
    </source>
</evidence>
<dbReference type="PANTHER" id="PTHR30244">
    <property type="entry name" value="TRANSAMINASE"/>
    <property type="match status" value="1"/>
</dbReference>
<dbReference type="AlphaFoldDB" id="A0A0G0FLS6"/>
<evidence type="ECO:0000256" key="3">
    <source>
        <dbReference type="ARBA" id="ARBA00022679"/>
    </source>
</evidence>
<evidence type="ECO:0000313" key="9">
    <source>
        <dbReference type="EMBL" id="KKQ18752.1"/>
    </source>
</evidence>
<feature type="active site" description="Proton acceptor" evidence="6">
    <location>
        <position position="181"/>
    </location>
</feature>
<dbReference type="GO" id="GO:0008483">
    <property type="term" value="F:transaminase activity"/>
    <property type="evidence" value="ECO:0007669"/>
    <property type="project" value="UniProtKB-KW"/>
</dbReference>
<dbReference type="InterPro" id="IPR015422">
    <property type="entry name" value="PyrdxlP-dep_Trfase_small"/>
</dbReference>
<dbReference type="SUPFAM" id="SSF53383">
    <property type="entry name" value="PLP-dependent transferases"/>
    <property type="match status" value="1"/>
</dbReference>
<dbReference type="GO" id="GO:0030170">
    <property type="term" value="F:pyridoxal phosphate binding"/>
    <property type="evidence" value="ECO:0007669"/>
    <property type="project" value="TreeGrafter"/>
</dbReference>